<dbReference type="EMBL" id="PEVY01000055">
    <property type="protein sequence ID" value="PIU75088.1"/>
    <property type="molecule type" value="Genomic_DNA"/>
</dbReference>
<evidence type="ECO:0000256" key="1">
    <source>
        <dbReference type="ARBA" id="ARBA00023002"/>
    </source>
</evidence>
<dbReference type="Gene3D" id="1.10.645.10">
    <property type="entry name" value="Cytochrome-c3 Hydrogenase, chain B"/>
    <property type="match status" value="1"/>
</dbReference>
<dbReference type="InterPro" id="IPR001501">
    <property type="entry name" value="Ni-dep_hyd_lsu"/>
</dbReference>
<evidence type="ECO:0008006" key="5">
    <source>
        <dbReference type="Google" id="ProtNLM"/>
    </source>
</evidence>
<proteinExistence type="predicted"/>
<evidence type="ECO:0000256" key="2">
    <source>
        <dbReference type="PIRSR" id="PIRSR601501-1"/>
    </source>
</evidence>
<dbReference type="PANTHER" id="PTHR43600">
    <property type="entry name" value="COENZYME F420 HYDROGENASE, SUBUNIT ALPHA"/>
    <property type="match status" value="1"/>
</dbReference>
<reference evidence="4" key="1">
    <citation type="submission" date="2017-09" db="EMBL/GenBank/DDBJ databases">
        <title>Depth-based differentiation of microbial function through sediment-hosted aquifers and enrichment of novel symbionts in the deep terrestrial subsurface.</title>
        <authorList>
            <person name="Probst A.J."/>
            <person name="Ladd B."/>
            <person name="Jarett J.K."/>
            <person name="Geller-Mcgrath D.E."/>
            <person name="Sieber C.M.K."/>
            <person name="Emerson J.B."/>
            <person name="Anantharaman K."/>
            <person name="Thomas B.C."/>
            <person name="Malmstrom R."/>
            <person name="Stieglmeier M."/>
            <person name="Klingl A."/>
            <person name="Woyke T."/>
            <person name="Ryan C.M."/>
            <person name="Banfield J.F."/>
        </authorList>
    </citation>
    <scope>NUCLEOTIDE SEQUENCE [LARGE SCALE GENOMIC DNA]</scope>
</reference>
<dbReference type="PROSITE" id="PS00508">
    <property type="entry name" value="NI_HGENASE_L_2"/>
    <property type="match status" value="1"/>
</dbReference>
<feature type="binding site" evidence="2">
    <location>
        <position position="392"/>
    </location>
    <ligand>
        <name>Mg(2+)</name>
        <dbReference type="ChEBI" id="CHEBI:18420"/>
    </ligand>
</feature>
<evidence type="ECO:0000313" key="4">
    <source>
        <dbReference type="Proteomes" id="UP000228775"/>
    </source>
</evidence>
<feature type="binding site" evidence="2">
    <location>
        <position position="70"/>
    </location>
    <ligand>
        <name>Fe cation</name>
        <dbReference type="ChEBI" id="CHEBI:24875"/>
    </ligand>
</feature>
<evidence type="ECO:0000313" key="3">
    <source>
        <dbReference type="EMBL" id="PIU75088.1"/>
    </source>
</evidence>
<keyword evidence="2" id="KW-0533">Nickel</keyword>
<comment type="caution">
    <text evidence="3">The sequence shown here is derived from an EMBL/GenBank/DDBJ whole genome shotgun (WGS) entry which is preliminary data.</text>
</comment>
<name>A0A2M7AWS8_9BACT</name>
<gene>
    <name evidence="3" type="ORF">COS76_02655</name>
</gene>
<dbReference type="AlphaFoldDB" id="A0A2M7AWS8"/>
<comment type="cofactor">
    <cofactor evidence="2">
        <name>Ni(2+)</name>
        <dbReference type="ChEBI" id="CHEBI:49786"/>
    </cofactor>
</comment>
<feature type="binding site" evidence="2">
    <location>
        <position position="70"/>
    </location>
    <ligand>
        <name>Ni(2+)</name>
        <dbReference type="ChEBI" id="CHEBI:49786"/>
    </ligand>
</feature>
<keyword evidence="2" id="KW-0408">Iron</keyword>
<keyword evidence="2" id="KW-0460">Magnesium</keyword>
<keyword evidence="1" id="KW-0560">Oxidoreductase</keyword>
<dbReference type="GO" id="GO:0016151">
    <property type="term" value="F:nickel cation binding"/>
    <property type="evidence" value="ECO:0007669"/>
    <property type="project" value="InterPro"/>
</dbReference>
<organism evidence="3 4">
    <name type="scientific">Candidatus Portnoybacteria bacterium CG06_land_8_20_14_3_00_39_12</name>
    <dbReference type="NCBI Taxonomy" id="1974809"/>
    <lineage>
        <taxon>Bacteria</taxon>
        <taxon>Candidatus Portnoyibacteriota</taxon>
    </lineage>
</organism>
<protein>
    <recommendedName>
        <fullName evidence="5">Ni/Fe hydrogenase subunit alpha</fullName>
    </recommendedName>
</protein>
<comment type="cofactor">
    <cofactor evidence="2">
        <name>Fe cation</name>
        <dbReference type="ChEBI" id="CHEBI:24875"/>
    </cofactor>
</comment>
<feature type="binding site" evidence="2">
    <location>
        <position position="67"/>
    </location>
    <ligand>
        <name>Ni(2+)</name>
        <dbReference type="ChEBI" id="CHEBI:49786"/>
    </ligand>
</feature>
<dbReference type="InterPro" id="IPR018194">
    <property type="entry name" value="Ni-dep_hyd_lsu_Ni_BS"/>
</dbReference>
<keyword evidence="2" id="KW-0479">Metal-binding</keyword>
<dbReference type="PANTHER" id="PTHR43600:SF4">
    <property type="entry name" value="CYTOSOLIC NIFE-HYDROGENASE, ALPHA SUBUNIT"/>
    <property type="match status" value="1"/>
</dbReference>
<feature type="binding site" evidence="2">
    <location>
        <position position="441"/>
    </location>
    <ligand>
        <name>Fe cation</name>
        <dbReference type="ChEBI" id="CHEBI:24875"/>
    </ligand>
</feature>
<dbReference type="InterPro" id="IPR029014">
    <property type="entry name" value="NiFe-Hase_large"/>
</dbReference>
<dbReference type="Proteomes" id="UP000228775">
    <property type="component" value="Unassembled WGS sequence"/>
</dbReference>
<dbReference type="SUPFAM" id="SSF56762">
    <property type="entry name" value="HydB/Nqo4-like"/>
    <property type="match status" value="1"/>
</dbReference>
<dbReference type="Pfam" id="PF00374">
    <property type="entry name" value="NiFeSe_Hases"/>
    <property type="match status" value="2"/>
</dbReference>
<dbReference type="GO" id="GO:0008901">
    <property type="term" value="F:ferredoxin hydrogenase activity"/>
    <property type="evidence" value="ECO:0007669"/>
    <property type="project" value="InterPro"/>
</dbReference>
<sequence length="451" mass="50235">MHDPNNNFDINLEEISKIEGAASLELKVRNNKIEDLKFSISEWKRFYTQAIKGKPAAAIPQLVARICGTCSNAHLLAAIEAVEKAFDIVPSAQTMLLRKLLYYGLIIRDHALHLYVFSLPDLFGKDSILDFDENDPIQHELLDDTFSVKEVGNQLSIVVGGRSVHAPQPMIGGFLKLPELAQIKNLKNDLLNIRSKILKLIQIYLESKDYQVLKAPLSFAGLYSSDFSFLEGTVKSCTSTDPSGSLAICKMIAEENLGRYLEGIVIPYSQARGFKFAENLMMVGALARLNISKENLNSKTKESAKEALKLFPSTNIYHNNLAQAIEILHAIDASIEIIDGLNEITLEPPIRINLLSGRPKETIGIGVIEAPRGSLYYKLEINTDGTVKKGEIIVPTGQNQIVMEKAIYELVESLLLTHISQEKIIDEVEKLIRAFDPCMSCAAHFLKVKWK</sequence>
<feature type="binding site" evidence="2">
    <location>
        <position position="438"/>
    </location>
    <ligand>
        <name>Ni(2+)</name>
        <dbReference type="ChEBI" id="CHEBI:49786"/>
    </ligand>
</feature>
<accession>A0A2M7AWS8</accession>
<feature type="binding site" evidence="2">
    <location>
        <position position="444"/>
    </location>
    <ligand>
        <name>Mg(2+)</name>
        <dbReference type="ChEBI" id="CHEBI:18420"/>
    </ligand>
</feature>